<dbReference type="InterPro" id="IPR007695">
    <property type="entry name" value="DNA_mismatch_repair_MutS-lik_N"/>
</dbReference>
<evidence type="ECO:0000256" key="10">
    <source>
        <dbReference type="RuleBase" id="RU003756"/>
    </source>
</evidence>
<dbReference type="PROSITE" id="PS00486">
    <property type="entry name" value="DNA_MISMATCH_REPAIR_2"/>
    <property type="match status" value="1"/>
</dbReference>
<dbReference type="InterPro" id="IPR036187">
    <property type="entry name" value="DNA_mismatch_repair_MutS_sf"/>
</dbReference>
<dbReference type="Gene3D" id="3.40.1170.10">
    <property type="entry name" value="DNA repair protein MutS, domain I"/>
    <property type="match status" value="1"/>
</dbReference>
<dbReference type="CDD" id="cd03284">
    <property type="entry name" value="ABC_MutS1"/>
    <property type="match status" value="1"/>
</dbReference>
<dbReference type="SUPFAM" id="SSF52540">
    <property type="entry name" value="P-loop containing nucleoside triphosphate hydrolases"/>
    <property type="match status" value="1"/>
</dbReference>
<dbReference type="FunFam" id="3.40.50.300:FF:001579">
    <property type="entry name" value="DNA mismatch repair protein MutS"/>
    <property type="match status" value="1"/>
</dbReference>
<keyword evidence="6 9" id="KW-0238">DNA-binding</keyword>
<dbReference type="Pfam" id="PF01624">
    <property type="entry name" value="MutS_I"/>
    <property type="match status" value="1"/>
</dbReference>
<dbReference type="PIRSF" id="PIRSF037677">
    <property type="entry name" value="DNA_mis_repair_Msh6"/>
    <property type="match status" value="1"/>
</dbReference>
<dbReference type="InterPro" id="IPR016151">
    <property type="entry name" value="DNA_mismatch_repair_MutS_N"/>
</dbReference>
<dbReference type="InterPro" id="IPR007696">
    <property type="entry name" value="DNA_mismatch_repair_MutS_core"/>
</dbReference>
<dbReference type="AlphaFoldDB" id="A0A1W6ZMY1"/>
<dbReference type="NCBIfam" id="TIGR01070">
    <property type="entry name" value="mutS1"/>
    <property type="match status" value="1"/>
</dbReference>
<evidence type="ECO:0000256" key="6">
    <source>
        <dbReference type="ARBA" id="ARBA00023125"/>
    </source>
</evidence>
<dbReference type="SUPFAM" id="SSF48334">
    <property type="entry name" value="DNA repair protein MutS, domain III"/>
    <property type="match status" value="1"/>
</dbReference>
<dbReference type="SMART" id="SM00533">
    <property type="entry name" value="MUTSd"/>
    <property type="match status" value="1"/>
</dbReference>
<evidence type="ECO:0000256" key="5">
    <source>
        <dbReference type="ARBA" id="ARBA00022840"/>
    </source>
</evidence>
<dbReference type="SUPFAM" id="SSF53150">
    <property type="entry name" value="DNA repair protein MutS, domain II"/>
    <property type="match status" value="1"/>
</dbReference>
<dbReference type="GO" id="GO:0006298">
    <property type="term" value="P:mismatch repair"/>
    <property type="evidence" value="ECO:0007669"/>
    <property type="project" value="UniProtKB-UniRule"/>
</dbReference>
<evidence type="ECO:0000256" key="3">
    <source>
        <dbReference type="ARBA" id="ARBA00022741"/>
    </source>
</evidence>
<dbReference type="KEGG" id="psin:CAK95_06235"/>
<dbReference type="Pfam" id="PF05190">
    <property type="entry name" value="MutS_IV"/>
    <property type="match status" value="1"/>
</dbReference>
<dbReference type="EMBL" id="CP021112">
    <property type="protein sequence ID" value="ARP98721.1"/>
    <property type="molecule type" value="Genomic_DNA"/>
</dbReference>
<dbReference type="STRING" id="1235591.CAK95_06235"/>
<dbReference type="GO" id="GO:0140664">
    <property type="term" value="F:ATP-dependent DNA damage sensor activity"/>
    <property type="evidence" value="ECO:0007669"/>
    <property type="project" value="InterPro"/>
</dbReference>
<dbReference type="PANTHER" id="PTHR11361:SF34">
    <property type="entry name" value="DNA MISMATCH REPAIR PROTEIN MSH1, MITOCHONDRIAL"/>
    <property type="match status" value="1"/>
</dbReference>
<comment type="function">
    <text evidence="8 9">This protein is involved in the repair of mismatches in DNA. It is possible that it carries out the mismatch recognition step. This protein has a weak ATPase activity.</text>
</comment>
<sequence>MDAQHRPPQPPAGENARVTPMMEQFIEIKAANPDCLLFYRMGDFYELFFEDAEIASRALGIVLTKRGKHLGNDIPMCGVPVERSDEYLHRLIALGHRVAVCEQLEDPAEAKKRGGKSVVQRGVVRLVTPGTLTEDTLLDAKRNNYLLALASTRPSSDTEYRRFALAWIDISTGEFRVTECDNGSLSAEIARIDPGEIVVSDALYSDEDISPLLRQFEHVMPLTRDVFDGATAERRLSDYFSVATTESFGSLSRVELTAAAACVTYVERTQFGKRPPLSPPLRESAGASLAIDAATRANLELLRTLSGERRGSLFSAIDRTVTSAGSRLLAQHLAAPLTDPDAISHRLDAVEFFTSDPPIRSDIRDQLKAAPDLARALTRLVVGRGGPRDLAAIRDGLAASDALGSRLSKMPDMPADLARAANGLRQPSQSLLHDLSAALADELPAFKRDGGFIRSGYDTALDETRALRDQSRKVIAELQARYADETGLKALKIKHNNVLGYFVEVTAQHGEKLMAPPLNARFIHRQTLAGQVRFTTTELGELEAKIVSAADRVLGLELEIFERLTRDITSDGDNIKAAAEALATLDIASGLATLAVERDYTRPHIDRSLVFTIDGGRHPVVEQSISEPFIANDCDLSPPPHAGDGATGAGRIWLLTGPNMAGKSTFLRQNALIAILAQMGSFVPARQARIGVIDRLFSRVGAADDLARGRSTFMVEMVETAAILNQASERSLVILDEIGRGTATFDGLSIAWASVEHLHEVNRCRSLFATHFHELTALAAKMPRIHNATMRVKEWQGDVVFLHEVMAGAADRSYGIQVAKLAGLPASVIERAKVVLAELEADDRGKPALRGFEDLPLFQAVKQAQPPAQDDAPSAVIAALNALHPDEMSPRQAMDALYALKQTLADKTK</sequence>
<keyword evidence="12" id="KW-1185">Reference proteome</keyword>
<dbReference type="RefSeq" id="WP_086087145.1">
    <property type="nucleotide sequence ID" value="NZ_CP021112.1"/>
</dbReference>
<dbReference type="FunFam" id="3.40.1170.10:FF:000001">
    <property type="entry name" value="DNA mismatch repair protein MutS"/>
    <property type="match status" value="1"/>
</dbReference>
<dbReference type="Gene3D" id="3.40.50.300">
    <property type="entry name" value="P-loop containing nucleotide triphosphate hydrolases"/>
    <property type="match status" value="1"/>
</dbReference>
<dbReference type="HAMAP" id="MF_00096">
    <property type="entry name" value="MutS"/>
    <property type="match status" value="1"/>
</dbReference>
<dbReference type="InterPro" id="IPR045076">
    <property type="entry name" value="MutS"/>
</dbReference>
<accession>A0A1W6ZMY1</accession>
<name>A0A1W6ZMY1_9HYPH</name>
<dbReference type="GO" id="GO:0003684">
    <property type="term" value="F:damaged DNA binding"/>
    <property type="evidence" value="ECO:0007669"/>
    <property type="project" value="UniProtKB-UniRule"/>
</dbReference>
<comment type="similarity">
    <text evidence="1 9 10">Belongs to the DNA mismatch repair MutS family.</text>
</comment>
<dbReference type="OrthoDB" id="9802448at2"/>
<dbReference type="InterPro" id="IPR036678">
    <property type="entry name" value="MutS_con_dom_sf"/>
</dbReference>
<dbReference type="SUPFAM" id="SSF55271">
    <property type="entry name" value="DNA repair protein MutS, domain I"/>
    <property type="match status" value="1"/>
</dbReference>
<dbReference type="Gene3D" id="6.10.140.430">
    <property type="match status" value="1"/>
</dbReference>
<dbReference type="InterPro" id="IPR000432">
    <property type="entry name" value="DNA_mismatch_repair_MutS_C"/>
</dbReference>
<keyword evidence="5 9" id="KW-0067">ATP-binding</keyword>
<dbReference type="SMART" id="SM00534">
    <property type="entry name" value="MUTSac"/>
    <property type="match status" value="1"/>
</dbReference>
<evidence type="ECO:0000256" key="7">
    <source>
        <dbReference type="ARBA" id="ARBA00023204"/>
    </source>
</evidence>
<dbReference type="InterPro" id="IPR005748">
    <property type="entry name" value="DNA_mismatch_repair_MutS"/>
</dbReference>
<dbReference type="InterPro" id="IPR007861">
    <property type="entry name" value="DNA_mismatch_repair_MutS_clamp"/>
</dbReference>
<evidence type="ECO:0000256" key="8">
    <source>
        <dbReference type="ARBA" id="ARBA00024647"/>
    </source>
</evidence>
<feature type="binding site" evidence="9">
    <location>
        <begin position="657"/>
        <end position="664"/>
    </location>
    <ligand>
        <name>ATP</name>
        <dbReference type="ChEBI" id="CHEBI:30616"/>
    </ligand>
</feature>
<evidence type="ECO:0000313" key="12">
    <source>
        <dbReference type="Proteomes" id="UP000194137"/>
    </source>
</evidence>
<dbReference type="Pfam" id="PF05192">
    <property type="entry name" value="MutS_III"/>
    <property type="match status" value="1"/>
</dbReference>
<evidence type="ECO:0000313" key="11">
    <source>
        <dbReference type="EMBL" id="ARP98721.1"/>
    </source>
</evidence>
<dbReference type="InterPro" id="IPR007860">
    <property type="entry name" value="DNA_mmatch_repair_MutS_con_dom"/>
</dbReference>
<dbReference type="GO" id="GO:0005524">
    <property type="term" value="F:ATP binding"/>
    <property type="evidence" value="ECO:0007669"/>
    <property type="project" value="UniProtKB-UniRule"/>
</dbReference>
<gene>
    <name evidence="9" type="primary">mutS</name>
    <name evidence="11" type="ORF">CAK95_06235</name>
</gene>
<keyword evidence="7 9" id="KW-0234">DNA repair</keyword>
<dbReference type="PANTHER" id="PTHR11361">
    <property type="entry name" value="DNA MISMATCH REPAIR PROTEIN MUTS FAMILY MEMBER"/>
    <property type="match status" value="1"/>
</dbReference>
<evidence type="ECO:0000256" key="9">
    <source>
        <dbReference type="HAMAP-Rule" id="MF_00096"/>
    </source>
</evidence>
<dbReference type="Proteomes" id="UP000194137">
    <property type="component" value="Chromosome"/>
</dbReference>
<evidence type="ECO:0000256" key="2">
    <source>
        <dbReference type="ARBA" id="ARBA00021982"/>
    </source>
</evidence>
<dbReference type="GO" id="GO:0030983">
    <property type="term" value="F:mismatched DNA binding"/>
    <property type="evidence" value="ECO:0007669"/>
    <property type="project" value="InterPro"/>
</dbReference>
<protein>
    <recommendedName>
        <fullName evidence="2 9">DNA mismatch repair protein MutS</fullName>
    </recommendedName>
</protein>
<keyword evidence="3 9" id="KW-0547">Nucleotide-binding</keyword>
<dbReference type="GO" id="GO:0005829">
    <property type="term" value="C:cytosol"/>
    <property type="evidence" value="ECO:0007669"/>
    <property type="project" value="TreeGrafter"/>
</dbReference>
<dbReference type="NCBIfam" id="NF003810">
    <property type="entry name" value="PRK05399.1"/>
    <property type="match status" value="1"/>
</dbReference>
<evidence type="ECO:0000256" key="1">
    <source>
        <dbReference type="ARBA" id="ARBA00006271"/>
    </source>
</evidence>
<dbReference type="InterPro" id="IPR017261">
    <property type="entry name" value="DNA_mismatch_repair_MutS/MSH"/>
</dbReference>
<reference evidence="11 12" key="1">
    <citation type="submission" date="2017-05" db="EMBL/GenBank/DDBJ databases">
        <title>Full genome sequence of Pseudorhodoplanes sinuspersici.</title>
        <authorList>
            <person name="Dastgheib S.M.M."/>
            <person name="Shavandi M."/>
            <person name="Tirandaz H."/>
        </authorList>
    </citation>
    <scope>NUCLEOTIDE SEQUENCE [LARGE SCALE GENOMIC DNA]</scope>
    <source>
        <strain evidence="11 12">RIPI110</strain>
    </source>
</reference>
<evidence type="ECO:0000256" key="4">
    <source>
        <dbReference type="ARBA" id="ARBA00022763"/>
    </source>
</evidence>
<keyword evidence="4 9" id="KW-0227">DNA damage</keyword>
<organism evidence="11 12">
    <name type="scientific">Pseudorhodoplanes sinuspersici</name>
    <dbReference type="NCBI Taxonomy" id="1235591"/>
    <lineage>
        <taxon>Bacteria</taxon>
        <taxon>Pseudomonadati</taxon>
        <taxon>Pseudomonadota</taxon>
        <taxon>Alphaproteobacteria</taxon>
        <taxon>Hyphomicrobiales</taxon>
        <taxon>Pseudorhodoplanes</taxon>
    </lineage>
</organism>
<dbReference type="Pfam" id="PF05188">
    <property type="entry name" value="MutS_II"/>
    <property type="match status" value="1"/>
</dbReference>
<dbReference type="InterPro" id="IPR027417">
    <property type="entry name" value="P-loop_NTPase"/>
</dbReference>
<dbReference type="Gene3D" id="3.30.420.110">
    <property type="entry name" value="MutS, connector domain"/>
    <property type="match status" value="1"/>
</dbReference>
<proteinExistence type="inferred from homology"/>
<dbReference type="Pfam" id="PF00488">
    <property type="entry name" value="MutS_V"/>
    <property type="match status" value="1"/>
</dbReference>
<dbReference type="Gene3D" id="1.10.1420.10">
    <property type="match status" value="2"/>
</dbReference>